<dbReference type="Pfam" id="PF13843">
    <property type="entry name" value="DDE_Tnp_1_7"/>
    <property type="match status" value="1"/>
</dbReference>
<evidence type="ECO:0000313" key="2">
    <source>
        <dbReference type="EMBL" id="KAJ8958149.1"/>
    </source>
</evidence>
<dbReference type="AlphaFoldDB" id="A0AAV8Z458"/>
<keyword evidence="3" id="KW-1185">Reference proteome</keyword>
<dbReference type="InterPro" id="IPR029526">
    <property type="entry name" value="PGBD"/>
</dbReference>
<comment type="caution">
    <text evidence="2">The sequence shown here is derived from an EMBL/GenBank/DDBJ whole genome shotgun (WGS) entry which is preliminary data.</text>
</comment>
<reference evidence="2" key="1">
    <citation type="journal article" date="2023" name="Insect Mol. Biol.">
        <title>Genome sequencing provides insights into the evolution of gene families encoding plant cell wall-degrading enzymes in longhorned beetles.</title>
        <authorList>
            <person name="Shin N.R."/>
            <person name="Okamura Y."/>
            <person name="Kirsch R."/>
            <person name="Pauchet Y."/>
        </authorList>
    </citation>
    <scope>NUCLEOTIDE SEQUENCE</scope>
    <source>
        <strain evidence="2">AMC_N1</strain>
    </source>
</reference>
<feature type="domain" description="PiggyBac transposable element-derived protein" evidence="1">
    <location>
        <begin position="1"/>
        <end position="41"/>
    </location>
</feature>
<protein>
    <recommendedName>
        <fullName evidence="1">PiggyBac transposable element-derived protein domain-containing protein</fullName>
    </recommendedName>
</protein>
<dbReference type="EMBL" id="JAPWTK010000019">
    <property type="protein sequence ID" value="KAJ8958149.1"/>
    <property type="molecule type" value="Genomic_DNA"/>
</dbReference>
<organism evidence="2 3">
    <name type="scientific">Aromia moschata</name>
    <dbReference type="NCBI Taxonomy" id="1265417"/>
    <lineage>
        <taxon>Eukaryota</taxon>
        <taxon>Metazoa</taxon>
        <taxon>Ecdysozoa</taxon>
        <taxon>Arthropoda</taxon>
        <taxon>Hexapoda</taxon>
        <taxon>Insecta</taxon>
        <taxon>Pterygota</taxon>
        <taxon>Neoptera</taxon>
        <taxon>Endopterygota</taxon>
        <taxon>Coleoptera</taxon>
        <taxon>Polyphaga</taxon>
        <taxon>Cucujiformia</taxon>
        <taxon>Chrysomeloidea</taxon>
        <taxon>Cerambycidae</taxon>
        <taxon>Cerambycinae</taxon>
        <taxon>Callichromatini</taxon>
        <taxon>Aromia</taxon>
    </lineage>
</organism>
<sequence>MYTFIGILLLSGYLPVPRRRMFWEQQKDMQNILVADALSRDSSSRPVNTKTQRLLIFTFIFVEPFEVSIVLEGPCGVGDVASVAAAGIYSVELEKLIAKVCVSVGSAVSPPFCSLSEGLIKLFPANIDEARLGV</sequence>
<name>A0AAV8Z458_9CUCU</name>
<evidence type="ECO:0000259" key="1">
    <source>
        <dbReference type="Pfam" id="PF13843"/>
    </source>
</evidence>
<dbReference type="Proteomes" id="UP001162162">
    <property type="component" value="Unassembled WGS sequence"/>
</dbReference>
<accession>A0AAV8Z458</accession>
<evidence type="ECO:0000313" key="3">
    <source>
        <dbReference type="Proteomes" id="UP001162162"/>
    </source>
</evidence>
<proteinExistence type="predicted"/>
<gene>
    <name evidence="2" type="ORF">NQ318_006086</name>
</gene>